<sequence length="376" mass="44578">MEKPYLVECHPLMDSSSGELPPSYQRNYRVPIDIDRITYTKRTTDCTSIQRDRTLLRAFEKDGKLTFQNLSLPFKTSCSVDFVYFSIKTKHRTQPKSLLFTFCLADGSSKAFRCSIIRRKRGKFWFSFRPQLENVVKCDISCEDSQSRTFSKACTFYSLLFRCRKDDPLVISREKEQKERESREIIVQTRLRMEEYPIRIQWEYMRGVSSPDVTIARIDFDKVSAVQPYFTETQLVSFLTEKKYHNFIEFHSVEYHFIEPVCLETVDIVNYLPYSVSSLDVLYFTEDLGIIRKSYRIFENDTYQSIYVHQKYIPLPASINNVMKCKLICNISKIGTEWCSVQHVRFVVNELRQKVLDRRKQVLSKLETQYKAIWDL</sequence>
<organism evidence="1 2">
    <name type="scientific">Aduncisulcus paluster</name>
    <dbReference type="NCBI Taxonomy" id="2918883"/>
    <lineage>
        <taxon>Eukaryota</taxon>
        <taxon>Metamonada</taxon>
        <taxon>Carpediemonas-like organisms</taxon>
        <taxon>Aduncisulcus</taxon>
    </lineage>
</organism>
<comment type="caution">
    <text evidence="1">The sequence shown here is derived from an EMBL/GenBank/DDBJ whole genome shotgun (WGS) entry which is preliminary data.</text>
</comment>
<reference evidence="1" key="1">
    <citation type="submission" date="2022-03" db="EMBL/GenBank/DDBJ databases">
        <title>Draft genome sequence of Aduncisulcus paluster, a free-living microaerophilic Fornicata.</title>
        <authorList>
            <person name="Yuyama I."/>
            <person name="Kume K."/>
            <person name="Tamura T."/>
            <person name="Inagaki Y."/>
            <person name="Hashimoto T."/>
        </authorList>
    </citation>
    <scope>NUCLEOTIDE SEQUENCE</scope>
    <source>
        <strain evidence="1">NY0171</strain>
    </source>
</reference>
<proteinExistence type="predicted"/>
<gene>
    <name evidence="1" type="ORF">ADUPG1_013733</name>
</gene>
<dbReference type="EMBL" id="BQXS01012728">
    <property type="protein sequence ID" value="GKT27278.1"/>
    <property type="molecule type" value="Genomic_DNA"/>
</dbReference>
<accession>A0ABQ5K3Y1</accession>
<dbReference type="Proteomes" id="UP001057375">
    <property type="component" value="Unassembled WGS sequence"/>
</dbReference>
<protein>
    <submittedName>
        <fullName evidence="1">Uncharacterized protein</fullName>
    </submittedName>
</protein>
<evidence type="ECO:0000313" key="2">
    <source>
        <dbReference type="Proteomes" id="UP001057375"/>
    </source>
</evidence>
<keyword evidence="2" id="KW-1185">Reference proteome</keyword>
<evidence type="ECO:0000313" key="1">
    <source>
        <dbReference type="EMBL" id="GKT27278.1"/>
    </source>
</evidence>
<name>A0ABQ5K3Y1_9EUKA</name>